<name>A0A8S1E2R6_9INSE</name>
<feature type="repeat" description="ANK" evidence="3">
    <location>
        <begin position="148"/>
        <end position="180"/>
    </location>
</feature>
<dbReference type="PANTHER" id="PTHR24171:SF9">
    <property type="entry name" value="ANKYRIN REPEAT DOMAIN-CONTAINING PROTEIN 39"/>
    <property type="match status" value="1"/>
</dbReference>
<keyword evidence="1" id="KW-0677">Repeat</keyword>
<evidence type="ECO:0000313" key="4">
    <source>
        <dbReference type="EMBL" id="CAB3384510.1"/>
    </source>
</evidence>
<feature type="repeat" description="ANK" evidence="3">
    <location>
        <begin position="215"/>
        <end position="241"/>
    </location>
</feature>
<dbReference type="SUPFAM" id="SSF48403">
    <property type="entry name" value="Ankyrin repeat"/>
    <property type="match status" value="1"/>
</dbReference>
<evidence type="ECO:0000313" key="5">
    <source>
        <dbReference type="Proteomes" id="UP000494165"/>
    </source>
</evidence>
<keyword evidence="2 3" id="KW-0040">ANK repeat</keyword>
<feature type="repeat" description="ANK" evidence="3">
    <location>
        <begin position="182"/>
        <end position="214"/>
    </location>
</feature>
<dbReference type="InterPro" id="IPR002110">
    <property type="entry name" value="Ankyrin_rpt"/>
</dbReference>
<dbReference type="AlphaFoldDB" id="A0A8S1E2R6"/>
<dbReference type="PRINTS" id="PR01415">
    <property type="entry name" value="ANKYRIN"/>
</dbReference>
<dbReference type="Pfam" id="PF12796">
    <property type="entry name" value="Ank_2"/>
    <property type="match status" value="1"/>
</dbReference>
<proteinExistence type="predicted"/>
<dbReference type="Pfam" id="PF00023">
    <property type="entry name" value="Ank"/>
    <property type="match status" value="1"/>
</dbReference>
<protein>
    <recommendedName>
        <fullName evidence="6">RING-type E3 ubiquitin transferase</fullName>
    </recommendedName>
</protein>
<dbReference type="Gene3D" id="1.25.40.20">
    <property type="entry name" value="Ankyrin repeat-containing domain"/>
    <property type="match status" value="1"/>
</dbReference>
<dbReference type="PANTHER" id="PTHR24171">
    <property type="entry name" value="ANKYRIN REPEAT DOMAIN-CONTAINING PROTEIN 39-RELATED"/>
    <property type="match status" value="1"/>
</dbReference>
<evidence type="ECO:0000256" key="1">
    <source>
        <dbReference type="ARBA" id="ARBA00022737"/>
    </source>
</evidence>
<dbReference type="PROSITE" id="PS50297">
    <property type="entry name" value="ANK_REP_REGION"/>
    <property type="match status" value="3"/>
</dbReference>
<organism evidence="4 5">
    <name type="scientific">Cloeon dipterum</name>
    <dbReference type="NCBI Taxonomy" id="197152"/>
    <lineage>
        <taxon>Eukaryota</taxon>
        <taxon>Metazoa</taxon>
        <taxon>Ecdysozoa</taxon>
        <taxon>Arthropoda</taxon>
        <taxon>Hexapoda</taxon>
        <taxon>Insecta</taxon>
        <taxon>Pterygota</taxon>
        <taxon>Palaeoptera</taxon>
        <taxon>Ephemeroptera</taxon>
        <taxon>Pisciforma</taxon>
        <taxon>Baetidae</taxon>
        <taxon>Cloeon</taxon>
    </lineage>
</organism>
<reference evidence="4 5" key="1">
    <citation type="submission" date="2020-04" db="EMBL/GenBank/DDBJ databases">
        <authorList>
            <person name="Alioto T."/>
            <person name="Alioto T."/>
            <person name="Gomez Garrido J."/>
        </authorList>
    </citation>
    <scope>NUCLEOTIDE SEQUENCE [LARGE SCALE GENOMIC DNA]</scope>
</reference>
<dbReference type="InterPro" id="IPR036770">
    <property type="entry name" value="Ankyrin_rpt-contain_sf"/>
</dbReference>
<dbReference type="Proteomes" id="UP000494165">
    <property type="component" value="Unassembled WGS sequence"/>
</dbReference>
<accession>A0A8S1E2R6</accession>
<evidence type="ECO:0008006" key="6">
    <source>
        <dbReference type="Google" id="ProtNLM"/>
    </source>
</evidence>
<comment type="caution">
    <text evidence="4">The sequence shown here is derived from an EMBL/GenBank/DDBJ whole genome shotgun (WGS) entry which is preliminary data.</text>
</comment>
<dbReference type="OrthoDB" id="539213at2759"/>
<evidence type="ECO:0000256" key="2">
    <source>
        <dbReference type="ARBA" id="ARBA00023043"/>
    </source>
</evidence>
<gene>
    <name evidence="4" type="ORF">CLODIP_2_CD07642</name>
</gene>
<keyword evidence="5" id="KW-1185">Reference proteome</keyword>
<dbReference type="EMBL" id="CADEPI010000355">
    <property type="protein sequence ID" value="CAB3384510.1"/>
    <property type="molecule type" value="Genomic_DNA"/>
</dbReference>
<evidence type="ECO:0000256" key="3">
    <source>
        <dbReference type="PROSITE-ProRule" id="PRU00023"/>
    </source>
</evidence>
<dbReference type="PROSITE" id="PS50088">
    <property type="entry name" value="ANK_REPEAT"/>
    <property type="match status" value="3"/>
</dbReference>
<dbReference type="SMART" id="SM00248">
    <property type="entry name" value="ANK"/>
    <property type="match status" value="3"/>
</dbReference>
<sequence>MAAVVTHYVIVKGSVHGSDCTVFGLEPQDEEHVVSQYQCGESVMNGKIVKASTIDVLNLLARHGFKCAGLSPLSTPCWASQKTNQRIMSSHHQHNCLDHAPAHSSVQQSLDELNFERGIWPAALDGDLKKVTELLNKQVSWVHRPDNAGYTALHYAAKAGHLDVCQLLIRRGADVNAVTKAGLASPLHRAAMCGKYAICELLLKSGADVNLQDADGNNALSRAKANGHHKVAELLIEHGAT</sequence>